<keyword evidence="1" id="KW-0540">Nuclease</keyword>
<evidence type="ECO:0000256" key="4">
    <source>
        <dbReference type="ARBA" id="ARBA00040194"/>
    </source>
</evidence>
<evidence type="ECO:0000313" key="6">
    <source>
        <dbReference type="EMBL" id="NNU59741.1"/>
    </source>
</evidence>
<dbReference type="PANTHER" id="PTHR41286">
    <property type="entry name" value="HNH NUCLEASE YAJD-RELATED"/>
    <property type="match status" value="1"/>
</dbReference>
<keyword evidence="7" id="KW-1185">Reference proteome</keyword>
<evidence type="ECO:0000256" key="1">
    <source>
        <dbReference type="ARBA" id="ARBA00022722"/>
    </source>
</evidence>
<keyword evidence="2" id="KW-0378">Hydrolase</keyword>
<comment type="caution">
    <text evidence="6">The sequence shown here is derived from an EMBL/GenBank/DDBJ whole genome shotgun (WGS) entry which is preliminary data.</text>
</comment>
<dbReference type="GO" id="GO:0004519">
    <property type="term" value="F:endonuclease activity"/>
    <property type="evidence" value="ECO:0007669"/>
    <property type="project" value="UniProtKB-KW"/>
</dbReference>
<evidence type="ECO:0000256" key="2">
    <source>
        <dbReference type="ARBA" id="ARBA00022801"/>
    </source>
</evidence>
<dbReference type="GO" id="GO:0016787">
    <property type="term" value="F:hydrolase activity"/>
    <property type="evidence" value="ECO:0007669"/>
    <property type="project" value="UniProtKB-KW"/>
</dbReference>
<dbReference type="CDD" id="cd00085">
    <property type="entry name" value="HNHc"/>
    <property type="match status" value="1"/>
</dbReference>
<dbReference type="SMART" id="SM00507">
    <property type="entry name" value="HNHc"/>
    <property type="match status" value="1"/>
</dbReference>
<accession>A0A849KE52</accession>
<name>A0A849KE52_9HYPH</name>
<dbReference type="Pfam" id="PF01844">
    <property type="entry name" value="HNH"/>
    <property type="match status" value="1"/>
</dbReference>
<dbReference type="InterPro" id="IPR003615">
    <property type="entry name" value="HNH_nuc"/>
</dbReference>
<dbReference type="PANTHER" id="PTHR41286:SF1">
    <property type="entry name" value="HNH NUCLEASE YAJD-RELATED"/>
    <property type="match status" value="1"/>
</dbReference>
<dbReference type="GO" id="GO:0005829">
    <property type="term" value="C:cytosol"/>
    <property type="evidence" value="ECO:0007669"/>
    <property type="project" value="TreeGrafter"/>
</dbReference>
<evidence type="ECO:0000256" key="3">
    <source>
        <dbReference type="ARBA" id="ARBA00038412"/>
    </source>
</evidence>
<keyword evidence="6" id="KW-0255">Endonuclease</keyword>
<organism evidence="6 7">
    <name type="scientific">Ochrobactrum soli</name>
    <dbReference type="NCBI Taxonomy" id="2448455"/>
    <lineage>
        <taxon>Bacteria</taxon>
        <taxon>Pseudomonadati</taxon>
        <taxon>Pseudomonadota</taxon>
        <taxon>Alphaproteobacteria</taxon>
        <taxon>Hyphomicrobiales</taxon>
        <taxon>Brucellaceae</taxon>
        <taxon>Brucella/Ochrobactrum group</taxon>
        <taxon>Ochrobactrum</taxon>
    </lineage>
</organism>
<dbReference type="Gene3D" id="1.10.30.50">
    <property type="match status" value="1"/>
</dbReference>
<proteinExistence type="inferred from homology"/>
<protein>
    <recommendedName>
        <fullName evidence="4">Putative HNH nuclease YajD</fullName>
    </recommendedName>
</protein>
<dbReference type="InterPro" id="IPR002711">
    <property type="entry name" value="HNH"/>
</dbReference>
<evidence type="ECO:0000259" key="5">
    <source>
        <dbReference type="SMART" id="SM00507"/>
    </source>
</evidence>
<dbReference type="GO" id="GO:0008270">
    <property type="term" value="F:zinc ion binding"/>
    <property type="evidence" value="ECO:0007669"/>
    <property type="project" value="InterPro"/>
</dbReference>
<reference evidence="6 7" key="1">
    <citation type="submission" date="2020-05" db="EMBL/GenBank/DDBJ databases">
        <title>Draft Genome Sequence of Ochrobactrum soli Isolated from Stable Fly Gut.</title>
        <authorList>
            <person name="Pileggi M.T."/>
            <person name="Vazhakkala L.J."/>
            <person name="Wong C.N."/>
        </authorList>
    </citation>
    <scope>NUCLEOTIDE SEQUENCE [LARGE SCALE GENOMIC DNA]</scope>
    <source>
        <strain evidence="6 7">MTP-C0764</strain>
    </source>
</reference>
<dbReference type="AlphaFoldDB" id="A0A849KE52"/>
<evidence type="ECO:0000313" key="7">
    <source>
        <dbReference type="Proteomes" id="UP000574931"/>
    </source>
</evidence>
<dbReference type="GO" id="GO:0003676">
    <property type="term" value="F:nucleic acid binding"/>
    <property type="evidence" value="ECO:0007669"/>
    <property type="project" value="InterPro"/>
</dbReference>
<comment type="similarity">
    <text evidence="3">Belongs to the HNH nuclease family.</text>
</comment>
<gene>
    <name evidence="6" type="ORF">HKX02_05645</name>
</gene>
<feature type="domain" description="HNH nuclease" evidence="5">
    <location>
        <begin position="25"/>
        <end position="79"/>
    </location>
</feature>
<sequence>MANHKQRGESASWQHLYKRSRWLKMRERHLMQSPLCVYCLKAGDVEPATICDHRTPHKGNEDLFWDADNLMSLCKSCHDRIKQREERGETVVRFSADGWPIG</sequence>
<dbReference type="RefSeq" id="WP_171317598.1">
    <property type="nucleotide sequence ID" value="NZ_JABFCY010000002.1"/>
</dbReference>
<dbReference type="EMBL" id="JABFCY010000002">
    <property type="protein sequence ID" value="NNU59741.1"/>
    <property type="molecule type" value="Genomic_DNA"/>
</dbReference>
<dbReference type="Proteomes" id="UP000574931">
    <property type="component" value="Unassembled WGS sequence"/>
</dbReference>